<proteinExistence type="predicted"/>
<name>A0ABT5DSR1_9BACT</name>
<dbReference type="EMBL" id="JAQNDL010000001">
    <property type="protein sequence ID" value="MDC0716655.1"/>
    <property type="molecule type" value="Genomic_DNA"/>
</dbReference>
<comment type="caution">
    <text evidence="3">The sequence shown here is derived from an EMBL/GenBank/DDBJ whole genome shotgun (WGS) entry which is preliminary data.</text>
</comment>
<gene>
    <name evidence="3" type="ORF">POL25_07115</name>
</gene>
<feature type="region of interest" description="Disordered" evidence="1">
    <location>
        <begin position="23"/>
        <end position="125"/>
    </location>
</feature>
<dbReference type="RefSeq" id="WP_272085146.1">
    <property type="nucleotide sequence ID" value="NZ_JAQNDL010000001.1"/>
</dbReference>
<feature type="compositionally biased region" description="Polar residues" evidence="1">
    <location>
        <begin position="23"/>
        <end position="54"/>
    </location>
</feature>
<feature type="compositionally biased region" description="Acidic residues" evidence="1">
    <location>
        <begin position="96"/>
        <end position="112"/>
    </location>
</feature>
<feature type="chain" id="PRO_5045525651" description="Lipoprotein" evidence="2">
    <location>
        <begin position="22"/>
        <end position="263"/>
    </location>
</feature>
<evidence type="ECO:0000313" key="4">
    <source>
        <dbReference type="Proteomes" id="UP001221686"/>
    </source>
</evidence>
<evidence type="ECO:0000256" key="1">
    <source>
        <dbReference type="SAM" id="MobiDB-lite"/>
    </source>
</evidence>
<evidence type="ECO:0000313" key="3">
    <source>
        <dbReference type="EMBL" id="MDC0716655.1"/>
    </source>
</evidence>
<keyword evidence="2" id="KW-0732">Signal</keyword>
<evidence type="ECO:0000256" key="2">
    <source>
        <dbReference type="SAM" id="SignalP"/>
    </source>
</evidence>
<reference evidence="3 4" key="1">
    <citation type="submission" date="2022-11" db="EMBL/GenBank/DDBJ databases">
        <title>Minimal conservation of predation-associated metabolite biosynthetic gene clusters underscores biosynthetic potential of Myxococcota including descriptions for ten novel species: Archangium lansinium sp. nov., Myxococcus landrumus sp. nov., Nannocystis bai.</title>
        <authorList>
            <person name="Ahearne A."/>
            <person name="Stevens C."/>
            <person name="Dowd S."/>
        </authorList>
    </citation>
    <scope>NUCLEOTIDE SEQUENCE [LARGE SCALE GENOMIC DNA]</scope>
    <source>
        <strain evidence="3 4">BB15-2</strain>
    </source>
</reference>
<evidence type="ECO:0008006" key="5">
    <source>
        <dbReference type="Google" id="ProtNLM"/>
    </source>
</evidence>
<feature type="compositionally biased region" description="Low complexity" evidence="1">
    <location>
        <begin position="64"/>
        <end position="73"/>
    </location>
</feature>
<sequence length="263" mass="27153">MRFIYSCFALAVLLACENATTHPHLDTSTDTESEAPASTTDSAEPVTPTSTSATEGVEPHSTEDSTTGDTSTTVFPGTGTVDPDEPAESSTTLFESDTDDTASASDTDEPPEETSTGSDPQSCVGAASPVKAEVLAYLESQIEGDTGGEPGRLYLRFSSQSFTCADPHAELACGHNWDVSLQIPGEFQAPGVYALADGPIGAIARSNDGGDVCQEAEGAVSGTLEIDAIDDASVTGRLCNLRAYGIEGQIVLDGTFVAPRCAQ</sequence>
<accession>A0ABT5DSR1</accession>
<dbReference type="Proteomes" id="UP001221686">
    <property type="component" value="Unassembled WGS sequence"/>
</dbReference>
<keyword evidence="4" id="KW-1185">Reference proteome</keyword>
<organism evidence="3 4">
    <name type="scientific">Nannocystis bainbridge</name>
    <dbReference type="NCBI Taxonomy" id="2995303"/>
    <lineage>
        <taxon>Bacteria</taxon>
        <taxon>Pseudomonadati</taxon>
        <taxon>Myxococcota</taxon>
        <taxon>Polyangia</taxon>
        <taxon>Nannocystales</taxon>
        <taxon>Nannocystaceae</taxon>
        <taxon>Nannocystis</taxon>
    </lineage>
</organism>
<protein>
    <recommendedName>
        <fullName evidence="5">Lipoprotein</fullName>
    </recommendedName>
</protein>
<dbReference type="PROSITE" id="PS51257">
    <property type="entry name" value="PROKAR_LIPOPROTEIN"/>
    <property type="match status" value="1"/>
</dbReference>
<feature type="signal peptide" evidence="2">
    <location>
        <begin position="1"/>
        <end position="21"/>
    </location>
</feature>